<protein>
    <submittedName>
        <fullName evidence="2">Uncharacterized protein</fullName>
    </submittedName>
</protein>
<keyword evidence="1" id="KW-1133">Transmembrane helix</keyword>
<dbReference type="RefSeq" id="WP_104385939.1">
    <property type="nucleotide sequence ID" value="NZ_PGEM01000003.1"/>
</dbReference>
<feature type="transmembrane region" description="Helical" evidence="1">
    <location>
        <begin position="7"/>
        <end position="25"/>
    </location>
</feature>
<organism evidence="2 3">
    <name type="scientific">Cuspidothrix issatschenkoi CHARLIE-1</name>
    <dbReference type="NCBI Taxonomy" id="2052836"/>
    <lineage>
        <taxon>Bacteria</taxon>
        <taxon>Bacillati</taxon>
        <taxon>Cyanobacteriota</taxon>
        <taxon>Cyanophyceae</taxon>
        <taxon>Nostocales</taxon>
        <taxon>Aphanizomenonaceae</taxon>
        <taxon>Cuspidothrix</taxon>
    </lineage>
</organism>
<accession>A0A2S6CZT6</accession>
<evidence type="ECO:0000256" key="1">
    <source>
        <dbReference type="SAM" id="Phobius"/>
    </source>
</evidence>
<dbReference type="Proteomes" id="UP000239589">
    <property type="component" value="Unassembled WGS sequence"/>
</dbReference>
<dbReference type="AlphaFoldDB" id="A0A2S6CZT6"/>
<evidence type="ECO:0000313" key="2">
    <source>
        <dbReference type="EMBL" id="PPJ65221.1"/>
    </source>
</evidence>
<name>A0A2S6CZT6_9CYAN</name>
<keyword evidence="3" id="KW-1185">Reference proteome</keyword>
<dbReference type="OrthoDB" id="572628at2"/>
<evidence type="ECO:0000313" key="3">
    <source>
        <dbReference type="Proteomes" id="UP000239589"/>
    </source>
</evidence>
<comment type="caution">
    <text evidence="2">The sequence shown here is derived from an EMBL/GenBank/DDBJ whole genome shotgun (WGS) entry which is preliminary data.</text>
</comment>
<keyword evidence="1" id="KW-0812">Transmembrane</keyword>
<keyword evidence="1" id="KW-0472">Membrane</keyword>
<sequence>MKKRQIIYILFSFTLVAIIGFSKFFGEVPTVPCENWGFISVKTTKSYIHPEKVIVKPWLGQHKIYAIFIVPNGHLYDSFITINLGNNHIFCGGVSRLPYSQDGVIAKPGYDLAKGYLHTRTGIKFILAGKINEIRKASNWQLGIARDQSN</sequence>
<gene>
    <name evidence="2" type="ORF">CUN59_00165</name>
</gene>
<dbReference type="EMBL" id="PGEM01000003">
    <property type="protein sequence ID" value="PPJ65221.1"/>
    <property type="molecule type" value="Genomic_DNA"/>
</dbReference>
<proteinExistence type="predicted"/>
<reference evidence="2 3" key="1">
    <citation type="submission" date="2018-02" db="EMBL/GenBank/DDBJ databases">
        <title>Discovery of a pederin family compound in a non-symbiotic bloom-forming cyanobacterium.</title>
        <authorList>
            <person name="Kust A."/>
            <person name="Mares J."/>
            <person name="Jokela J."/>
            <person name="Urajova P."/>
            <person name="Hajek J."/>
            <person name="Saurav K."/>
            <person name="Voracova K."/>
            <person name="Fewer D.P."/>
            <person name="Haapaniemi E."/>
            <person name="Permi P."/>
            <person name="Rehakova K."/>
            <person name="Sivonen K."/>
            <person name="Hrouzek P."/>
        </authorList>
    </citation>
    <scope>NUCLEOTIDE SEQUENCE [LARGE SCALE GENOMIC DNA]</scope>
    <source>
        <strain evidence="2 3">CHARLIE-1</strain>
    </source>
</reference>